<evidence type="ECO:0000313" key="3">
    <source>
        <dbReference type="Proteomes" id="UP000663833"/>
    </source>
</evidence>
<feature type="chain" id="PRO_5033046234" evidence="1">
    <location>
        <begin position="24"/>
        <end position="153"/>
    </location>
</feature>
<name>A0A818JYL1_9BILA</name>
<feature type="signal peptide" evidence="1">
    <location>
        <begin position="1"/>
        <end position="23"/>
    </location>
</feature>
<dbReference type="Proteomes" id="UP000663833">
    <property type="component" value="Unassembled WGS sequence"/>
</dbReference>
<evidence type="ECO:0000313" key="2">
    <source>
        <dbReference type="EMBL" id="CAF3549603.1"/>
    </source>
</evidence>
<protein>
    <submittedName>
        <fullName evidence="2">Uncharacterized protein</fullName>
    </submittedName>
</protein>
<evidence type="ECO:0000256" key="1">
    <source>
        <dbReference type="SAM" id="SignalP"/>
    </source>
</evidence>
<organism evidence="2 3">
    <name type="scientific">Rotaria socialis</name>
    <dbReference type="NCBI Taxonomy" id="392032"/>
    <lineage>
        <taxon>Eukaryota</taxon>
        <taxon>Metazoa</taxon>
        <taxon>Spiralia</taxon>
        <taxon>Gnathifera</taxon>
        <taxon>Rotifera</taxon>
        <taxon>Eurotatoria</taxon>
        <taxon>Bdelloidea</taxon>
        <taxon>Philodinida</taxon>
        <taxon>Philodinidae</taxon>
        <taxon>Rotaria</taxon>
    </lineage>
</organism>
<accession>A0A818JYL1</accession>
<comment type="caution">
    <text evidence="2">The sequence shown here is derived from an EMBL/GenBank/DDBJ whole genome shotgun (WGS) entry which is preliminary data.</text>
</comment>
<dbReference type="EMBL" id="CAJNYD010003895">
    <property type="protein sequence ID" value="CAF3549603.1"/>
    <property type="molecule type" value="Genomic_DNA"/>
</dbReference>
<keyword evidence="1" id="KW-0732">Signal</keyword>
<sequence>MSTKTISCFLLILCSVLLVQVKSQICQGIAQYDRCSTNGGCACLYIAGTQNIGICSDQFLADCSELVKCDHNNLCDKPDHRCVHHPRCHNLPVCYPVPTYNRHLCPPITSKRIVSYLESEDVTVSFLYACSLENSHTVSSTNICASHPFLFFA</sequence>
<reference evidence="2" key="1">
    <citation type="submission" date="2021-02" db="EMBL/GenBank/DDBJ databases">
        <authorList>
            <person name="Nowell W R."/>
        </authorList>
    </citation>
    <scope>NUCLEOTIDE SEQUENCE</scope>
</reference>
<dbReference type="AlphaFoldDB" id="A0A818JYL1"/>
<proteinExistence type="predicted"/>
<gene>
    <name evidence="2" type="ORF">LUA448_LOCUS27886</name>
</gene>